<feature type="compositionally biased region" description="Polar residues" evidence="2">
    <location>
        <begin position="178"/>
        <end position="191"/>
    </location>
</feature>
<dbReference type="EMBL" id="JARIHO010000005">
    <property type="protein sequence ID" value="KAJ7361716.1"/>
    <property type="molecule type" value="Genomic_DNA"/>
</dbReference>
<dbReference type="PANTHER" id="PTHR19305:SF9">
    <property type="entry name" value="SYNAPTOSOMAL-ASSOCIATED PROTEIN 29"/>
    <property type="match status" value="1"/>
</dbReference>
<dbReference type="Gene3D" id="1.20.5.110">
    <property type="match status" value="2"/>
</dbReference>
<dbReference type="AlphaFoldDB" id="A0AAD7F064"/>
<feature type="region of interest" description="Disordered" evidence="2">
    <location>
        <begin position="278"/>
        <end position="322"/>
    </location>
</feature>
<feature type="compositionally biased region" description="Low complexity" evidence="2">
    <location>
        <begin position="35"/>
        <end position="47"/>
    </location>
</feature>
<feature type="compositionally biased region" description="Acidic residues" evidence="2">
    <location>
        <begin position="312"/>
        <end position="322"/>
    </location>
</feature>
<evidence type="ECO:0000256" key="1">
    <source>
        <dbReference type="ARBA" id="ARBA00009480"/>
    </source>
</evidence>
<feature type="region of interest" description="Disordered" evidence="2">
    <location>
        <begin position="1"/>
        <end position="97"/>
    </location>
</feature>
<dbReference type="GO" id="GO:0005886">
    <property type="term" value="C:plasma membrane"/>
    <property type="evidence" value="ECO:0007669"/>
    <property type="project" value="TreeGrafter"/>
</dbReference>
<sequence>MSFFKRKDNNKSLIPPVESERPMGNSASPRPMGNSSSPRPTRPSASTYVASRDGDPYASRNDSYSSDTKNDYSDNFQPRGDKYNRNNGVGDVYSRPGEKFAKLDDDRAALFSGYNPEKAGSGRFFDGPGAGREPPPPGEETEEDIEGIKKQTRYVKQESANSTRNALRLAREAEDTARNTLNRLGTQSERLANTERHLDMAKGHSARADDRTDELNQLNRSIFRPVITFNKDGKRAAQEAKVQARYEEERSGREKTMLDIRETQNRLGQAQTYGRDEDRDELIGGGRGRGRTEAQSAARKEGRKRFQFESTGSDDEIEDEIDDNLDEIGDATRRLKALGMAMGQELDKQNVRLDQLDQKTVNLDNKIVRNTERLKKVK</sequence>
<dbReference type="GO" id="GO:0006906">
    <property type="term" value="P:vesicle fusion"/>
    <property type="evidence" value="ECO:0007669"/>
    <property type="project" value="TreeGrafter"/>
</dbReference>
<name>A0AAD7F064_9AGAR</name>
<dbReference type="Proteomes" id="UP001218218">
    <property type="component" value="Unassembled WGS sequence"/>
</dbReference>
<evidence type="ECO:0000313" key="5">
    <source>
        <dbReference type="Proteomes" id="UP001218218"/>
    </source>
</evidence>
<reference evidence="4" key="1">
    <citation type="submission" date="2023-03" db="EMBL/GenBank/DDBJ databases">
        <title>Massive genome expansion in bonnet fungi (Mycena s.s.) driven by repeated elements and novel gene families across ecological guilds.</title>
        <authorList>
            <consortium name="Lawrence Berkeley National Laboratory"/>
            <person name="Harder C.B."/>
            <person name="Miyauchi S."/>
            <person name="Viragh M."/>
            <person name="Kuo A."/>
            <person name="Thoen E."/>
            <person name="Andreopoulos B."/>
            <person name="Lu D."/>
            <person name="Skrede I."/>
            <person name="Drula E."/>
            <person name="Henrissat B."/>
            <person name="Morin E."/>
            <person name="Kohler A."/>
            <person name="Barry K."/>
            <person name="LaButti K."/>
            <person name="Morin E."/>
            <person name="Salamov A."/>
            <person name="Lipzen A."/>
            <person name="Mereny Z."/>
            <person name="Hegedus B."/>
            <person name="Baldrian P."/>
            <person name="Stursova M."/>
            <person name="Weitz H."/>
            <person name="Taylor A."/>
            <person name="Grigoriev I.V."/>
            <person name="Nagy L.G."/>
            <person name="Martin F."/>
            <person name="Kauserud H."/>
        </authorList>
    </citation>
    <scope>NUCLEOTIDE SEQUENCE</scope>
    <source>
        <strain evidence="4">CBHHK002</strain>
    </source>
</reference>
<dbReference type="GO" id="GO:0006887">
    <property type="term" value="P:exocytosis"/>
    <property type="evidence" value="ECO:0007669"/>
    <property type="project" value="TreeGrafter"/>
</dbReference>
<evidence type="ECO:0000256" key="2">
    <source>
        <dbReference type="SAM" id="MobiDB-lite"/>
    </source>
</evidence>
<dbReference type="SUPFAM" id="SSF58038">
    <property type="entry name" value="SNARE fusion complex"/>
    <property type="match status" value="2"/>
</dbReference>
<feature type="region of interest" description="Disordered" evidence="2">
    <location>
        <begin position="112"/>
        <end position="146"/>
    </location>
</feature>
<gene>
    <name evidence="4" type="ORF">DFH08DRAFT_844923</name>
</gene>
<dbReference type="SMART" id="SM00397">
    <property type="entry name" value="t_SNARE"/>
    <property type="match status" value="2"/>
</dbReference>
<dbReference type="GO" id="GO:0031201">
    <property type="term" value="C:SNARE complex"/>
    <property type="evidence" value="ECO:0007669"/>
    <property type="project" value="TreeGrafter"/>
</dbReference>
<feature type="compositionally biased region" description="Basic and acidic residues" evidence="2">
    <location>
        <begin position="298"/>
        <end position="307"/>
    </location>
</feature>
<dbReference type="CDD" id="cd15886">
    <property type="entry name" value="SNARE_SEC9N"/>
    <property type="match status" value="1"/>
</dbReference>
<dbReference type="CDD" id="cd15857">
    <property type="entry name" value="SNARE_SEC9C"/>
    <property type="match status" value="1"/>
</dbReference>
<keyword evidence="5" id="KW-1185">Reference proteome</keyword>
<protein>
    <submittedName>
        <fullName evidence="4">Protein transporter SEC9</fullName>
    </submittedName>
</protein>
<dbReference type="InterPro" id="IPR000727">
    <property type="entry name" value="T_SNARE_dom"/>
</dbReference>
<evidence type="ECO:0000313" key="4">
    <source>
        <dbReference type="EMBL" id="KAJ7361716.1"/>
    </source>
</evidence>
<dbReference type="PROSITE" id="PS50192">
    <property type="entry name" value="T_SNARE"/>
    <property type="match status" value="1"/>
</dbReference>
<feature type="region of interest" description="Disordered" evidence="2">
    <location>
        <begin position="170"/>
        <end position="194"/>
    </location>
</feature>
<dbReference type="GO" id="GO:0005484">
    <property type="term" value="F:SNAP receptor activity"/>
    <property type="evidence" value="ECO:0007669"/>
    <property type="project" value="TreeGrafter"/>
</dbReference>
<comment type="caution">
    <text evidence="4">The sequence shown here is derived from an EMBL/GenBank/DDBJ whole genome shotgun (WGS) entry which is preliminary data.</text>
</comment>
<dbReference type="GO" id="GO:0019905">
    <property type="term" value="F:syntaxin binding"/>
    <property type="evidence" value="ECO:0007669"/>
    <property type="project" value="TreeGrafter"/>
</dbReference>
<accession>A0AAD7F064</accession>
<comment type="similarity">
    <text evidence="1">Belongs to the SNAP-25 family.</text>
</comment>
<dbReference type="PANTHER" id="PTHR19305">
    <property type="entry name" value="SYNAPTOSOMAL ASSOCIATED PROTEIN"/>
    <property type="match status" value="1"/>
</dbReference>
<evidence type="ECO:0000259" key="3">
    <source>
        <dbReference type="PROSITE" id="PS50192"/>
    </source>
</evidence>
<proteinExistence type="inferred from homology"/>
<feature type="domain" description="T-SNARE coiled-coil homology" evidence="3">
    <location>
        <begin position="315"/>
        <end position="377"/>
    </location>
</feature>
<feature type="compositionally biased region" description="Basic and acidic residues" evidence="2">
    <location>
        <begin position="1"/>
        <end position="10"/>
    </location>
</feature>
<organism evidence="4 5">
    <name type="scientific">Mycena albidolilacea</name>
    <dbReference type="NCBI Taxonomy" id="1033008"/>
    <lineage>
        <taxon>Eukaryota</taxon>
        <taxon>Fungi</taxon>
        <taxon>Dikarya</taxon>
        <taxon>Basidiomycota</taxon>
        <taxon>Agaricomycotina</taxon>
        <taxon>Agaricomycetes</taxon>
        <taxon>Agaricomycetidae</taxon>
        <taxon>Agaricales</taxon>
        <taxon>Marasmiineae</taxon>
        <taxon>Mycenaceae</taxon>
        <taxon>Mycena</taxon>
    </lineage>
</organism>